<feature type="signal peptide" evidence="1">
    <location>
        <begin position="1"/>
        <end position="23"/>
    </location>
</feature>
<dbReference type="RefSeq" id="WP_168037306.1">
    <property type="nucleotide sequence ID" value="NZ_JAATJH010000003.1"/>
</dbReference>
<evidence type="ECO:0000256" key="1">
    <source>
        <dbReference type="SAM" id="SignalP"/>
    </source>
</evidence>
<dbReference type="EMBL" id="JAATJH010000003">
    <property type="protein sequence ID" value="NJC26533.1"/>
    <property type="molecule type" value="Genomic_DNA"/>
</dbReference>
<dbReference type="InterPro" id="IPR013783">
    <property type="entry name" value="Ig-like_fold"/>
</dbReference>
<dbReference type="Gene3D" id="3.20.20.80">
    <property type="entry name" value="Glycosidases"/>
    <property type="match status" value="1"/>
</dbReference>
<organism evidence="4 5">
    <name type="scientific">Neolewinella antarctica</name>
    <dbReference type="NCBI Taxonomy" id="442734"/>
    <lineage>
        <taxon>Bacteria</taxon>
        <taxon>Pseudomonadati</taxon>
        <taxon>Bacteroidota</taxon>
        <taxon>Saprospiria</taxon>
        <taxon>Saprospirales</taxon>
        <taxon>Lewinellaceae</taxon>
        <taxon>Neolewinella</taxon>
    </lineage>
</organism>
<protein>
    <recommendedName>
        <fullName evidence="6">DUF5060 domain-containing protein</fullName>
    </recommendedName>
</protein>
<sequence length="774" mass="85941">MSYRFCELLLTATFVMASLTLSAQPPQTSGEQRIWHRTTLTFDGPTTSEKATLNPFADYALDVTFTNGDQEFVVPGYYAADGNAAETSSTQGNKWRVNFAPNRTGTWEWTASFTTGTDVAVDGGGTSAAFMDGATGSFFIAESDKNGRDHRGKGRLEYVGEHYLRYAGSGEWFVKAGADAPENTLAYEDFDEVPNFGNGRKNWQPHQQDFVAAEAAEYTWQNGKGSELLGVVNYLSTVGVNAFSFLTFNTAGDDKNVYPHLYKGDFSAEGGEVTWNEIFHDRFDISRLAQWERVFSYADQKGVYLHFKTQETENDDLMDGGDVGRERKLYYRELIARFGHHLALNWNMGEENKQSSQQRIEMAAYFAAIDPYNHLRVIHTYPAQKNSVYTSLLGSNSAYTGVSLQTANSGQTENYGDTFDWVDRSKSNGKKWVVAVDEPGSANIGVDTDPRARKLTRHRVVWANLMAGGGGTEFYYGYESGCGDLNCQDHRSRGEKYADAALALKFFQVHFQPYLPDVSRDNDVTDDNDDYVLTNPGFAYAIYRPDGGSTSISLPDGAWTVQWYNPRNGEMNTPSSITPGTLVAPDTEDWVALIVQSSALPVEWLSFTARAERKSVRLDWSVAKEENNQRFIVEHMGADAGAKFSWIADLPPSTSPGEHSFEFIHKTPASGSNSYRIVQEDTDGSKNFSPVRTVTFAGVSVAISPNPFTDSVRLSYPGSLNRLRVYDTNGRVVYSHSTTATDGVDLNLSALPAGVYWLKGELNGTEWESRIVKR</sequence>
<dbReference type="Gene3D" id="2.60.40.10">
    <property type="entry name" value="Immunoglobulins"/>
    <property type="match status" value="1"/>
</dbReference>
<comment type="caution">
    <text evidence="4">The sequence shown here is derived from an EMBL/GenBank/DDBJ whole genome shotgun (WGS) entry which is preliminary data.</text>
</comment>
<feature type="chain" id="PRO_5046050021" description="DUF5060 domain-containing protein" evidence="1">
    <location>
        <begin position="24"/>
        <end position="774"/>
    </location>
</feature>
<dbReference type="Pfam" id="PF16586">
    <property type="entry name" value="DUF5060"/>
    <property type="match status" value="1"/>
</dbReference>
<evidence type="ECO:0000259" key="2">
    <source>
        <dbReference type="Pfam" id="PF16586"/>
    </source>
</evidence>
<evidence type="ECO:0008006" key="6">
    <source>
        <dbReference type="Google" id="ProtNLM"/>
    </source>
</evidence>
<feature type="domain" description="DUF5060" evidence="2">
    <location>
        <begin position="33"/>
        <end position="113"/>
    </location>
</feature>
<name>A0ABX0XC70_9BACT</name>
<evidence type="ECO:0000259" key="3">
    <source>
        <dbReference type="Pfam" id="PF18962"/>
    </source>
</evidence>
<evidence type="ECO:0000313" key="5">
    <source>
        <dbReference type="Proteomes" id="UP000770785"/>
    </source>
</evidence>
<dbReference type="Proteomes" id="UP000770785">
    <property type="component" value="Unassembled WGS sequence"/>
</dbReference>
<accession>A0ABX0XC70</accession>
<gene>
    <name evidence="4" type="ORF">GGR27_002043</name>
</gene>
<feature type="domain" description="Secretion system C-terminal sorting" evidence="3">
    <location>
        <begin position="703"/>
        <end position="766"/>
    </location>
</feature>
<keyword evidence="5" id="KW-1185">Reference proteome</keyword>
<dbReference type="NCBIfam" id="TIGR04183">
    <property type="entry name" value="Por_Secre_tail"/>
    <property type="match status" value="1"/>
</dbReference>
<dbReference type="InterPro" id="IPR026444">
    <property type="entry name" value="Secre_tail"/>
</dbReference>
<reference evidence="4 5" key="1">
    <citation type="submission" date="2020-03" db="EMBL/GenBank/DDBJ databases">
        <title>Genomic Encyclopedia of Type Strains, Phase IV (KMG-IV): sequencing the most valuable type-strain genomes for metagenomic binning, comparative biology and taxonomic classification.</title>
        <authorList>
            <person name="Goeker M."/>
        </authorList>
    </citation>
    <scope>NUCLEOTIDE SEQUENCE [LARGE SCALE GENOMIC DNA]</scope>
    <source>
        <strain evidence="4 5">DSM 105096</strain>
    </source>
</reference>
<dbReference type="InterPro" id="IPR032260">
    <property type="entry name" value="DUF5060"/>
</dbReference>
<proteinExistence type="predicted"/>
<keyword evidence="1" id="KW-0732">Signal</keyword>
<evidence type="ECO:0000313" key="4">
    <source>
        <dbReference type="EMBL" id="NJC26533.1"/>
    </source>
</evidence>
<dbReference type="Pfam" id="PF18962">
    <property type="entry name" value="Por_Secre_tail"/>
    <property type="match status" value="1"/>
</dbReference>